<dbReference type="PANTHER" id="PTHR34717:SF1">
    <property type="entry name" value="EG:BACR7A4.20 PROTEIN"/>
    <property type="match status" value="1"/>
</dbReference>
<reference evidence="1 2" key="1">
    <citation type="journal article" date="2019" name="Sci. Rep.">
        <title>Orb-weaving spider Araneus ventricosus genome elucidates the spidroin gene catalogue.</title>
        <authorList>
            <person name="Kono N."/>
            <person name="Nakamura H."/>
            <person name="Ohtoshi R."/>
            <person name="Moran D.A.P."/>
            <person name="Shinohara A."/>
            <person name="Yoshida Y."/>
            <person name="Fujiwara M."/>
            <person name="Mori M."/>
            <person name="Tomita M."/>
            <person name="Arakawa K."/>
        </authorList>
    </citation>
    <scope>NUCLEOTIDE SEQUENCE [LARGE SCALE GENOMIC DNA]</scope>
</reference>
<dbReference type="OrthoDB" id="6434513at2759"/>
<evidence type="ECO:0000313" key="2">
    <source>
        <dbReference type="Proteomes" id="UP000499080"/>
    </source>
</evidence>
<evidence type="ECO:0000313" key="1">
    <source>
        <dbReference type="EMBL" id="GBM45816.1"/>
    </source>
</evidence>
<dbReference type="EMBL" id="BGPR01001114">
    <property type="protein sequence ID" value="GBM45816.1"/>
    <property type="molecule type" value="Genomic_DNA"/>
</dbReference>
<name>A0A4Y2FZ79_ARAVE</name>
<gene>
    <name evidence="1" type="ORF">AVEN_272233_1</name>
</gene>
<dbReference type="PANTHER" id="PTHR34717">
    <property type="entry name" value="EG:BACR7A4.20 PROTEIN"/>
    <property type="match status" value="1"/>
</dbReference>
<comment type="caution">
    <text evidence="1">The sequence shown here is derived from an EMBL/GenBank/DDBJ whole genome shotgun (WGS) entry which is preliminary data.</text>
</comment>
<organism evidence="1 2">
    <name type="scientific">Araneus ventricosus</name>
    <name type="common">Orbweaver spider</name>
    <name type="synonym">Epeira ventricosa</name>
    <dbReference type="NCBI Taxonomy" id="182803"/>
    <lineage>
        <taxon>Eukaryota</taxon>
        <taxon>Metazoa</taxon>
        <taxon>Ecdysozoa</taxon>
        <taxon>Arthropoda</taxon>
        <taxon>Chelicerata</taxon>
        <taxon>Arachnida</taxon>
        <taxon>Araneae</taxon>
        <taxon>Araneomorphae</taxon>
        <taxon>Entelegynae</taxon>
        <taxon>Araneoidea</taxon>
        <taxon>Araneidae</taxon>
        <taxon>Araneus</taxon>
    </lineage>
</organism>
<sequence length="308" mass="35273">MQDLFFYDLSTLGIQLSACGSKLRKVLNSFSTPIYKKFVFIHGMSTGGKAFKYYAADEIAFYGVNSESECLLVRIARGNNQQADAWVYLKLGNGKTYYLMETKGFQQSLEGNSQSFSCGKLQMHYLCPMRRWRIFYCGMLREISDNNKKVEEVVFAKFVFLWKAGSDVYDCTLDSNPHGFASAMARSDWRAPFVPPIKNLVDALNIYGQSGVISGTVSINDGEDYEMYLFGAKIRSLGKSASFVGCKFTTILGSTPSYYYYITDRQYYYYITDRQYYYYSTDRQGTSSECEECLWSLVRFASFSSTRR</sequence>
<keyword evidence="2" id="KW-1185">Reference proteome</keyword>
<protein>
    <submittedName>
        <fullName evidence="1">Uncharacterized protein</fullName>
    </submittedName>
</protein>
<dbReference type="Proteomes" id="UP000499080">
    <property type="component" value="Unassembled WGS sequence"/>
</dbReference>
<dbReference type="AlphaFoldDB" id="A0A4Y2FZ79"/>
<proteinExistence type="predicted"/>
<accession>A0A4Y2FZ79</accession>